<organism evidence="2 3">
    <name type="scientific">Solanum tuberosum</name>
    <name type="common">Potato</name>
    <dbReference type="NCBI Taxonomy" id="4113"/>
    <lineage>
        <taxon>Eukaryota</taxon>
        <taxon>Viridiplantae</taxon>
        <taxon>Streptophyta</taxon>
        <taxon>Embryophyta</taxon>
        <taxon>Tracheophyta</taxon>
        <taxon>Spermatophyta</taxon>
        <taxon>Magnoliopsida</taxon>
        <taxon>eudicotyledons</taxon>
        <taxon>Gunneridae</taxon>
        <taxon>Pentapetalae</taxon>
        <taxon>asterids</taxon>
        <taxon>lamiids</taxon>
        <taxon>Solanales</taxon>
        <taxon>Solanaceae</taxon>
        <taxon>Solanoideae</taxon>
        <taxon>Solaneae</taxon>
        <taxon>Solanum</taxon>
    </lineage>
</organism>
<reference evidence="3" key="1">
    <citation type="journal article" date="2011" name="Nature">
        <title>Genome sequence and analysis of the tuber crop potato.</title>
        <authorList>
            <consortium name="The Potato Genome Sequencing Consortium"/>
        </authorList>
    </citation>
    <scope>NUCLEOTIDE SEQUENCE [LARGE SCALE GENOMIC DNA]</scope>
    <source>
        <strain evidence="3">cv. DM1-3 516 R44</strain>
    </source>
</reference>
<feature type="chain" id="PRO_5004011327" description="Secreted protein" evidence="1">
    <location>
        <begin position="18"/>
        <end position="77"/>
    </location>
</feature>
<dbReference type="PaxDb" id="4113-PGSC0003DMT400023174"/>
<evidence type="ECO:0000313" key="2">
    <source>
        <dbReference type="EnsemblPlants" id="PGSC0003DMT400023174"/>
    </source>
</evidence>
<reference evidence="2" key="2">
    <citation type="submission" date="2015-06" db="UniProtKB">
        <authorList>
            <consortium name="EnsemblPlants"/>
        </authorList>
    </citation>
    <scope>IDENTIFICATION</scope>
    <source>
        <strain evidence="2">DM1-3 516 R44</strain>
    </source>
</reference>
<feature type="signal peptide" evidence="1">
    <location>
        <begin position="1"/>
        <end position="17"/>
    </location>
</feature>
<protein>
    <recommendedName>
        <fullName evidence="4">Secreted protein</fullName>
    </recommendedName>
</protein>
<keyword evidence="1" id="KW-0732">Signal</keyword>
<evidence type="ECO:0008006" key="4">
    <source>
        <dbReference type="Google" id="ProtNLM"/>
    </source>
</evidence>
<dbReference type="EnsemblPlants" id="PGSC0003DMT400023174">
    <property type="protein sequence ID" value="PGSC0003DMT400023174"/>
    <property type="gene ID" value="PGSC0003DMG400008969"/>
</dbReference>
<proteinExistence type="predicted"/>
<keyword evidence="3" id="KW-1185">Reference proteome</keyword>
<accession>M1AHX4</accession>
<evidence type="ECO:0000256" key="1">
    <source>
        <dbReference type="SAM" id="SignalP"/>
    </source>
</evidence>
<sequence length="77" mass="9219">MACVVFSLHILVWHLLGSCEICEPKEHGLFTFYATPVLDSPKIHYFWRIRHAPVDIFEESEQHRWELFRFLDLTKTS</sequence>
<dbReference type="Proteomes" id="UP000011115">
    <property type="component" value="Unassembled WGS sequence"/>
</dbReference>
<dbReference type="HOGENOM" id="CLU_2642914_0_0_1"/>
<dbReference type="InParanoid" id="M1AHX4"/>
<dbReference type="Gramene" id="PGSC0003DMT400023174">
    <property type="protein sequence ID" value="PGSC0003DMT400023174"/>
    <property type="gene ID" value="PGSC0003DMG400008969"/>
</dbReference>
<name>M1AHX4_SOLTU</name>
<evidence type="ECO:0000313" key="3">
    <source>
        <dbReference type="Proteomes" id="UP000011115"/>
    </source>
</evidence>
<dbReference type="AlphaFoldDB" id="M1AHX4"/>